<gene>
    <name evidence="1" type="ORF">RHMOL_Rhmol10G0094400</name>
</gene>
<organism evidence="1 2">
    <name type="scientific">Rhododendron molle</name>
    <name type="common">Chinese azalea</name>
    <name type="synonym">Azalea mollis</name>
    <dbReference type="NCBI Taxonomy" id="49168"/>
    <lineage>
        <taxon>Eukaryota</taxon>
        <taxon>Viridiplantae</taxon>
        <taxon>Streptophyta</taxon>
        <taxon>Embryophyta</taxon>
        <taxon>Tracheophyta</taxon>
        <taxon>Spermatophyta</taxon>
        <taxon>Magnoliopsida</taxon>
        <taxon>eudicotyledons</taxon>
        <taxon>Gunneridae</taxon>
        <taxon>Pentapetalae</taxon>
        <taxon>asterids</taxon>
        <taxon>Ericales</taxon>
        <taxon>Ericaceae</taxon>
        <taxon>Ericoideae</taxon>
        <taxon>Rhodoreae</taxon>
        <taxon>Rhododendron</taxon>
    </lineage>
</organism>
<evidence type="ECO:0000313" key="1">
    <source>
        <dbReference type="EMBL" id="KAI8534493.1"/>
    </source>
</evidence>
<comment type="caution">
    <text evidence="1">The sequence shown here is derived from an EMBL/GenBank/DDBJ whole genome shotgun (WGS) entry which is preliminary data.</text>
</comment>
<keyword evidence="2" id="KW-1185">Reference proteome</keyword>
<accession>A0ACC0M2B3</accession>
<dbReference type="Proteomes" id="UP001062846">
    <property type="component" value="Chromosome 10"/>
</dbReference>
<sequence length="510" mass="55424">MEEEALLLLPEEKERKVVGKWKEFVGEMKKVGSIATPMVVVTVSQYLLQVVSMSMAGHLGEISLSSAAIATSFTNITGFSLQSPAGLVRLPPTCYNLMYRISENCSHFNSAPASEIGRSIRLSTSVIATKFGMAGALETLCGQAYGAEQYKKLGIYTYAAIVSLILVCLPLSVLWIFLDKLLLVLGQDPLISQRAGKYVICLIPALFPYAILQSLVRYLQTQSLILPMLLCSVATLFFNIPLCWVLVFKLRMGNSGAALAIGLSYWLNVILLGFYLKYSSSVERTRTSFSRDVFLITGEFILFAVPSAIMVCLEWWSFELFILLSGLSPNPELETSVLSICTRVSNELGAGNPDAAQLAVWAVIALDAVEVTIASASLFCCRHILGHAFSSDTEVVDYVTDMAPLVCISIIMDSFQAVLSGVARGSGWQHIGAFVNLGAFYLVAIPVALLLGFVLHMGGRGFVIGLTIGPTMQFVLLSLVTSLTDWQKQATIARERAIKGNFPADSDSIE</sequence>
<name>A0ACC0M2B3_RHOML</name>
<dbReference type="EMBL" id="CM046397">
    <property type="protein sequence ID" value="KAI8534493.1"/>
    <property type="molecule type" value="Genomic_DNA"/>
</dbReference>
<proteinExistence type="predicted"/>
<protein>
    <submittedName>
        <fullName evidence="1">Uncharacterized protein</fullName>
    </submittedName>
</protein>
<reference evidence="1" key="1">
    <citation type="submission" date="2022-02" db="EMBL/GenBank/DDBJ databases">
        <title>Plant Genome Project.</title>
        <authorList>
            <person name="Zhang R.-G."/>
        </authorList>
    </citation>
    <scope>NUCLEOTIDE SEQUENCE</scope>
    <source>
        <strain evidence="1">AT1</strain>
    </source>
</reference>
<evidence type="ECO:0000313" key="2">
    <source>
        <dbReference type="Proteomes" id="UP001062846"/>
    </source>
</evidence>